<dbReference type="Proteomes" id="UP000658127">
    <property type="component" value="Unassembled WGS sequence"/>
</dbReference>
<accession>A0ABQ2KYI6</accession>
<feature type="region of interest" description="Disordered" evidence="1">
    <location>
        <begin position="229"/>
        <end position="250"/>
    </location>
</feature>
<evidence type="ECO:0000313" key="3">
    <source>
        <dbReference type="Proteomes" id="UP000658127"/>
    </source>
</evidence>
<dbReference type="Pfam" id="PF01263">
    <property type="entry name" value="Aldose_epim"/>
    <property type="match status" value="1"/>
</dbReference>
<dbReference type="InterPro" id="IPR014718">
    <property type="entry name" value="GH-type_carb-bd"/>
</dbReference>
<proteinExistence type="predicted"/>
<dbReference type="Gene3D" id="2.70.98.10">
    <property type="match status" value="1"/>
</dbReference>
<dbReference type="EMBL" id="BMNE01000010">
    <property type="protein sequence ID" value="GGN97084.1"/>
    <property type="molecule type" value="Genomic_DNA"/>
</dbReference>
<sequence length="268" mass="29305">MTADDDVQLDAGKARLVIAPGDGGALHSLTVDGTELLRQDPGTGCFVMAPWAGRLGYGTFTVGDQTYRMPINNPPHSIHGTARDGAWEVVSASATEATLRHRLTDPWPFAGTVTQRFALTDTGLTLSLRIATDHDPFPAQGGWHPWFLRELPPATGPLAVDFRPAWQYERGADFLPTGRHIAPTPPPWDDCFGMPDGVLVRLTWPGFLELTISSRVPDVVVWTLPEESLSVEAQSGPPDGVNTDPRMVTPDSPLDIRVDWTWRRLSPN</sequence>
<protein>
    <submittedName>
        <fullName evidence="2">Aldose 1-epimerase</fullName>
    </submittedName>
</protein>
<dbReference type="RefSeq" id="WP_189034090.1">
    <property type="nucleotide sequence ID" value="NZ_BMNE01000010.1"/>
</dbReference>
<dbReference type="InterPro" id="IPR008183">
    <property type="entry name" value="Aldose_1/G6P_1-epimerase"/>
</dbReference>
<evidence type="ECO:0000256" key="1">
    <source>
        <dbReference type="SAM" id="MobiDB-lite"/>
    </source>
</evidence>
<evidence type="ECO:0000313" key="2">
    <source>
        <dbReference type="EMBL" id="GGN97084.1"/>
    </source>
</evidence>
<gene>
    <name evidence="2" type="ORF">GCM10011610_62750</name>
</gene>
<reference evidence="3" key="1">
    <citation type="journal article" date="2019" name="Int. J. Syst. Evol. Microbiol.">
        <title>The Global Catalogue of Microorganisms (GCM) 10K type strain sequencing project: providing services to taxonomists for standard genome sequencing and annotation.</title>
        <authorList>
            <consortium name="The Broad Institute Genomics Platform"/>
            <consortium name="The Broad Institute Genome Sequencing Center for Infectious Disease"/>
            <person name="Wu L."/>
            <person name="Ma J."/>
        </authorList>
    </citation>
    <scope>NUCLEOTIDE SEQUENCE [LARGE SCALE GENOMIC DNA]</scope>
    <source>
        <strain evidence="3">CGMCC 4.7329</strain>
    </source>
</reference>
<comment type="caution">
    <text evidence="2">The sequence shown here is derived from an EMBL/GenBank/DDBJ whole genome shotgun (WGS) entry which is preliminary data.</text>
</comment>
<organism evidence="2 3">
    <name type="scientific">Nocardia rhizosphaerihabitans</name>
    <dbReference type="NCBI Taxonomy" id="1691570"/>
    <lineage>
        <taxon>Bacteria</taxon>
        <taxon>Bacillati</taxon>
        <taxon>Actinomycetota</taxon>
        <taxon>Actinomycetes</taxon>
        <taxon>Mycobacteriales</taxon>
        <taxon>Nocardiaceae</taxon>
        <taxon>Nocardia</taxon>
    </lineage>
</organism>
<dbReference type="InterPro" id="IPR011013">
    <property type="entry name" value="Gal_mutarotase_sf_dom"/>
</dbReference>
<keyword evidence="3" id="KW-1185">Reference proteome</keyword>
<dbReference type="SUPFAM" id="SSF74650">
    <property type="entry name" value="Galactose mutarotase-like"/>
    <property type="match status" value="1"/>
</dbReference>
<name>A0ABQ2KYI6_9NOCA</name>